<comment type="similarity">
    <text evidence="4">Belongs to the protein N5-glutamine methyltransferase family. PrmB subfamily.</text>
</comment>
<dbReference type="PIRSF" id="PIRSF037167">
    <property type="entry name" value="Mtase_YfcB_prd"/>
    <property type="match status" value="1"/>
</dbReference>
<evidence type="ECO:0000256" key="2">
    <source>
        <dbReference type="ARBA" id="ARBA00022679"/>
    </source>
</evidence>
<name>A0A081N3V5_9GAMM</name>
<dbReference type="OrthoDB" id="9800643at2"/>
<dbReference type="GO" id="GO:0005829">
    <property type="term" value="C:cytosol"/>
    <property type="evidence" value="ECO:0007669"/>
    <property type="project" value="TreeGrafter"/>
</dbReference>
<dbReference type="GO" id="GO:0032259">
    <property type="term" value="P:methylation"/>
    <property type="evidence" value="ECO:0007669"/>
    <property type="project" value="UniProtKB-KW"/>
</dbReference>
<dbReference type="PANTHER" id="PTHR47806">
    <property type="entry name" value="50S RIBOSOMAL PROTEIN L3 GLUTAMINE METHYLTRANSFERASE"/>
    <property type="match status" value="1"/>
</dbReference>
<accession>A0A081N3V5</accession>
<keyword evidence="1 4" id="KW-0489">Methyltransferase</keyword>
<dbReference type="GO" id="GO:0036009">
    <property type="term" value="F:protein-glutamine N-methyltransferase activity"/>
    <property type="evidence" value="ECO:0007669"/>
    <property type="project" value="UniProtKB-UniRule"/>
</dbReference>
<dbReference type="InterPro" id="IPR029063">
    <property type="entry name" value="SAM-dependent_MTases_sf"/>
</dbReference>
<comment type="catalytic activity">
    <reaction evidence="4">
        <text>L-glutaminyl-[ribosomal protein uL3] + S-adenosyl-L-methionine = N(5)-methyl-L-glutaminyl-[ribosomal protein uL3] + S-adenosyl-L-homocysteine + H(+)</text>
        <dbReference type="Rhea" id="RHEA:45020"/>
        <dbReference type="Rhea" id="RHEA-COMP:11063"/>
        <dbReference type="Rhea" id="RHEA-COMP:11064"/>
        <dbReference type="ChEBI" id="CHEBI:15378"/>
        <dbReference type="ChEBI" id="CHEBI:30011"/>
        <dbReference type="ChEBI" id="CHEBI:57856"/>
        <dbReference type="ChEBI" id="CHEBI:59789"/>
        <dbReference type="ChEBI" id="CHEBI:61891"/>
        <dbReference type="EC" id="2.1.1.298"/>
    </reaction>
</comment>
<proteinExistence type="inferred from homology"/>
<dbReference type="PANTHER" id="PTHR47806:SF1">
    <property type="entry name" value="RIBOSOMAL PROTEIN UL3 GLUTAMINE METHYLTRANSFERASE"/>
    <property type="match status" value="1"/>
</dbReference>
<dbReference type="CDD" id="cd02440">
    <property type="entry name" value="AdoMet_MTases"/>
    <property type="match status" value="1"/>
</dbReference>
<dbReference type="eggNOG" id="COG2890">
    <property type="taxonomic scope" value="Bacteria"/>
</dbReference>
<dbReference type="Gene3D" id="1.10.8.10">
    <property type="entry name" value="DNA helicase RuvA subunit, C-terminal domain"/>
    <property type="match status" value="1"/>
</dbReference>
<dbReference type="STRING" id="1137799.GZ78_26635"/>
<evidence type="ECO:0000313" key="7">
    <source>
        <dbReference type="Proteomes" id="UP000028073"/>
    </source>
</evidence>
<dbReference type="InterPro" id="IPR017127">
    <property type="entry name" value="Ribosome_uL3_MTase"/>
</dbReference>
<dbReference type="NCBIfam" id="TIGR00536">
    <property type="entry name" value="hemK_fam"/>
    <property type="match status" value="1"/>
</dbReference>
<dbReference type="NCBIfam" id="TIGR03533">
    <property type="entry name" value="L3_gln_methyl"/>
    <property type="match status" value="1"/>
</dbReference>
<dbReference type="EMBL" id="JOKH01000009">
    <property type="protein sequence ID" value="KEQ13128.1"/>
    <property type="molecule type" value="Genomic_DNA"/>
</dbReference>
<sequence>MPSGKPYDGLVSIRDFIRWAASRFNEAGLFFGHGSDNALDEAFHLVFQVLQLPWELPESYMNCRLSLSEQEKVAELIERRITERKPLAYLVNQAWFCGQPYYVDERVLVPRSPIAELIQQQFQPWLGDVRVERVMDLCAGSGCIGIATAHEFPQASVDLLDISEDALEVAGINIDSQELWGRVQTLRSDLFEAIDQIPEKPKYQLLISNPPYVDAEDMADFPDEFGHEPELGLAAGEDGLDMARIILARAADFLDEQGLLVLEVGNSHWALRDEYPDVPFIWPEFEAGGHGILVLDAENCRQYQPLFKSRLGARGNRQSCLSLPGS</sequence>
<dbReference type="InterPro" id="IPR007848">
    <property type="entry name" value="Small_mtfrase_dom"/>
</dbReference>
<keyword evidence="2 4" id="KW-0808">Transferase</keyword>
<organism evidence="6 7">
    <name type="scientific">Endozoicomonas numazuensis</name>
    <dbReference type="NCBI Taxonomy" id="1137799"/>
    <lineage>
        <taxon>Bacteria</taxon>
        <taxon>Pseudomonadati</taxon>
        <taxon>Pseudomonadota</taxon>
        <taxon>Gammaproteobacteria</taxon>
        <taxon>Oceanospirillales</taxon>
        <taxon>Endozoicomonadaceae</taxon>
        <taxon>Endozoicomonas</taxon>
    </lineage>
</organism>
<dbReference type="GO" id="GO:0003676">
    <property type="term" value="F:nucleic acid binding"/>
    <property type="evidence" value="ECO:0007669"/>
    <property type="project" value="InterPro"/>
</dbReference>
<keyword evidence="7" id="KW-1185">Reference proteome</keyword>
<evidence type="ECO:0000259" key="5">
    <source>
        <dbReference type="Pfam" id="PF05175"/>
    </source>
</evidence>
<protein>
    <recommendedName>
        <fullName evidence="4">Ribosomal protein uL3 glutamine methyltransferase</fullName>
        <shortName evidence="4">uL3 MTase</shortName>
        <ecNumber evidence="4">2.1.1.298</ecNumber>
    </recommendedName>
    <alternativeName>
        <fullName evidence="4">N5-glutamine methyltransferase PrmB</fullName>
    </alternativeName>
</protein>
<dbReference type="SUPFAM" id="SSF53335">
    <property type="entry name" value="S-adenosyl-L-methionine-dependent methyltransferases"/>
    <property type="match status" value="1"/>
</dbReference>
<dbReference type="Gene3D" id="3.40.50.150">
    <property type="entry name" value="Vaccinia Virus protein VP39"/>
    <property type="match status" value="1"/>
</dbReference>
<dbReference type="Proteomes" id="UP000028073">
    <property type="component" value="Unassembled WGS sequence"/>
</dbReference>
<evidence type="ECO:0000313" key="6">
    <source>
        <dbReference type="EMBL" id="KEQ13128.1"/>
    </source>
</evidence>
<dbReference type="PROSITE" id="PS00092">
    <property type="entry name" value="N6_MTASE"/>
    <property type="match status" value="1"/>
</dbReference>
<dbReference type="InterPro" id="IPR002052">
    <property type="entry name" value="DNA_methylase_N6_adenine_CS"/>
</dbReference>
<dbReference type="InterPro" id="IPR004556">
    <property type="entry name" value="HemK-like"/>
</dbReference>
<keyword evidence="3 4" id="KW-0949">S-adenosyl-L-methionine</keyword>
<dbReference type="HAMAP" id="MF_02125">
    <property type="entry name" value="L3_methyltr_PrmB"/>
    <property type="match status" value="1"/>
</dbReference>
<evidence type="ECO:0000256" key="1">
    <source>
        <dbReference type="ARBA" id="ARBA00022603"/>
    </source>
</evidence>
<gene>
    <name evidence="4" type="primary">prmB</name>
    <name evidence="6" type="ORF">GZ78_26635</name>
</gene>
<evidence type="ECO:0000256" key="4">
    <source>
        <dbReference type="HAMAP-Rule" id="MF_02125"/>
    </source>
</evidence>
<comment type="function">
    <text evidence="4">Methylates ribosomal protein uL3 on a specific glutamine residue.</text>
</comment>
<evidence type="ECO:0000256" key="3">
    <source>
        <dbReference type="ARBA" id="ARBA00022691"/>
    </source>
</evidence>
<comment type="caution">
    <text evidence="6">The sequence shown here is derived from an EMBL/GenBank/DDBJ whole genome shotgun (WGS) entry which is preliminary data.</text>
</comment>
<dbReference type="EC" id="2.1.1.298" evidence="4"/>
<dbReference type="Pfam" id="PF05175">
    <property type="entry name" value="MTS"/>
    <property type="match status" value="1"/>
</dbReference>
<dbReference type="AlphaFoldDB" id="A0A081N3V5"/>
<reference evidence="6 7" key="1">
    <citation type="submission" date="2014-06" db="EMBL/GenBank/DDBJ databases">
        <title>Whole Genome Sequences of Three Symbiotic Endozoicomonas Bacteria.</title>
        <authorList>
            <person name="Neave M.J."/>
            <person name="Apprill A."/>
            <person name="Voolstra C.R."/>
        </authorList>
    </citation>
    <scope>NUCLEOTIDE SEQUENCE [LARGE SCALE GENOMIC DNA]</scope>
    <source>
        <strain evidence="6 7">DSM 25634</strain>
    </source>
</reference>
<feature type="domain" description="Methyltransferase small" evidence="5">
    <location>
        <begin position="131"/>
        <end position="217"/>
    </location>
</feature>